<organism evidence="7 8">
    <name type="scientific">Pinctada imbricata</name>
    <name type="common">Atlantic pearl-oyster</name>
    <name type="synonym">Pinctada martensii</name>
    <dbReference type="NCBI Taxonomy" id="66713"/>
    <lineage>
        <taxon>Eukaryota</taxon>
        <taxon>Metazoa</taxon>
        <taxon>Spiralia</taxon>
        <taxon>Lophotrochozoa</taxon>
        <taxon>Mollusca</taxon>
        <taxon>Bivalvia</taxon>
        <taxon>Autobranchia</taxon>
        <taxon>Pteriomorphia</taxon>
        <taxon>Pterioida</taxon>
        <taxon>Pterioidea</taxon>
        <taxon>Pteriidae</taxon>
        <taxon>Pinctada</taxon>
    </lineage>
</organism>
<dbReference type="FunFam" id="3.30.200.20:FF:000131">
    <property type="entry name" value="Dual specificity protein kinase TTK"/>
    <property type="match status" value="1"/>
</dbReference>
<name>A0AA89BUH1_PINIB</name>
<accession>A0AA89BUH1</accession>
<dbReference type="GO" id="GO:0034501">
    <property type="term" value="P:protein localization to kinetochore"/>
    <property type="evidence" value="ECO:0007669"/>
    <property type="project" value="TreeGrafter"/>
</dbReference>
<evidence type="ECO:0000313" key="7">
    <source>
        <dbReference type="EMBL" id="KAK3096493.1"/>
    </source>
</evidence>
<gene>
    <name evidence="7" type="ORF">FSP39_000696</name>
</gene>
<proteinExistence type="predicted"/>
<evidence type="ECO:0000256" key="4">
    <source>
        <dbReference type="ARBA" id="ARBA00022777"/>
    </source>
</evidence>
<comment type="caution">
    <text evidence="7">The sequence shown here is derived from an EMBL/GenBank/DDBJ whole genome shotgun (WGS) entry which is preliminary data.</text>
</comment>
<dbReference type="PROSITE" id="PS50011">
    <property type="entry name" value="PROTEIN_KINASE_DOM"/>
    <property type="match status" value="1"/>
</dbReference>
<evidence type="ECO:0000256" key="1">
    <source>
        <dbReference type="ARBA" id="ARBA00022527"/>
    </source>
</evidence>
<dbReference type="GO" id="GO:0033316">
    <property type="term" value="P:meiotic spindle assembly checkpoint signaling"/>
    <property type="evidence" value="ECO:0007669"/>
    <property type="project" value="TreeGrafter"/>
</dbReference>
<dbReference type="GO" id="GO:0004712">
    <property type="term" value="F:protein serine/threonine/tyrosine kinase activity"/>
    <property type="evidence" value="ECO:0007669"/>
    <property type="project" value="TreeGrafter"/>
</dbReference>
<dbReference type="SUPFAM" id="SSF56112">
    <property type="entry name" value="Protein kinase-like (PK-like)"/>
    <property type="match status" value="1"/>
</dbReference>
<keyword evidence="2" id="KW-0808">Transferase</keyword>
<dbReference type="GO" id="GO:0005524">
    <property type="term" value="F:ATP binding"/>
    <property type="evidence" value="ECO:0007669"/>
    <property type="project" value="UniProtKB-KW"/>
</dbReference>
<keyword evidence="3" id="KW-0547">Nucleotide-binding</keyword>
<evidence type="ECO:0000256" key="3">
    <source>
        <dbReference type="ARBA" id="ARBA00022741"/>
    </source>
</evidence>
<sequence>MVTDHRTWMEKIRQHGNKPEDWLDFLRFMQQRTNYTGLKRCNFLSPLFEKALKVYKVLDTSNFAILALKVVKLDDTKEQIIEGFKNEISLLKRLQYCPRVIQLHDFEIRDEEKRIYILMESGELDLDRHIKNLIQQEGKLSPIDVKYHWRSMLQAVAALHKEGIIHSDLKPSNFLLINGQLKLIDFGIAKTIQQDKTSIVTDCQVGTLNYMSPETIQENIGLTESGGKAVFKIGVKSDVWSLGCILYNMVYGYTPFQKIARQFAKFLAITDPNHVIQFPDIPDKSVLDVMKVKLLLKQICCFQIS</sequence>
<dbReference type="GO" id="GO:0007059">
    <property type="term" value="P:chromosome segregation"/>
    <property type="evidence" value="ECO:0007669"/>
    <property type="project" value="TreeGrafter"/>
</dbReference>
<dbReference type="PROSITE" id="PS00108">
    <property type="entry name" value="PROTEIN_KINASE_ST"/>
    <property type="match status" value="1"/>
</dbReference>
<dbReference type="InterPro" id="IPR000719">
    <property type="entry name" value="Prot_kinase_dom"/>
</dbReference>
<keyword evidence="4" id="KW-0418">Kinase</keyword>
<dbReference type="GO" id="GO:0000776">
    <property type="term" value="C:kinetochore"/>
    <property type="evidence" value="ECO:0007669"/>
    <property type="project" value="TreeGrafter"/>
</dbReference>
<evidence type="ECO:0000259" key="6">
    <source>
        <dbReference type="PROSITE" id="PS50011"/>
    </source>
</evidence>
<keyword evidence="5" id="KW-0067">ATP-binding</keyword>
<dbReference type="InterPro" id="IPR008271">
    <property type="entry name" value="Ser/Thr_kinase_AS"/>
</dbReference>
<reference evidence="7" key="1">
    <citation type="submission" date="2019-08" db="EMBL/GenBank/DDBJ databases">
        <title>The improved chromosome-level genome for the pearl oyster Pinctada fucata martensii using PacBio sequencing and Hi-C.</title>
        <authorList>
            <person name="Zheng Z."/>
        </authorList>
    </citation>
    <scope>NUCLEOTIDE SEQUENCE</scope>
    <source>
        <strain evidence="7">ZZ-2019</strain>
        <tissue evidence="7">Adductor muscle</tissue>
    </source>
</reference>
<dbReference type="Gene3D" id="3.30.200.20">
    <property type="entry name" value="Phosphorylase Kinase, domain 1"/>
    <property type="match status" value="1"/>
</dbReference>
<dbReference type="PANTHER" id="PTHR22974">
    <property type="entry name" value="MIXED LINEAGE PROTEIN KINASE"/>
    <property type="match status" value="1"/>
</dbReference>
<dbReference type="GO" id="GO:0005634">
    <property type="term" value="C:nucleus"/>
    <property type="evidence" value="ECO:0007669"/>
    <property type="project" value="TreeGrafter"/>
</dbReference>
<dbReference type="AlphaFoldDB" id="A0AA89BUH1"/>
<protein>
    <recommendedName>
        <fullName evidence="6">Protein kinase domain-containing protein</fullName>
    </recommendedName>
</protein>
<evidence type="ECO:0000256" key="5">
    <source>
        <dbReference type="ARBA" id="ARBA00022840"/>
    </source>
</evidence>
<dbReference type="EMBL" id="VSWD01000007">
    <property type="protein sequence ID" value="KAK3096493.1"/>
    <property type="molecule type" value="Genomic_DNA"/>
</dbReference>
<dbReference type="PANTHER" id="PTHR22974:SF21">
    <property type="entry name" value="DUAL SPECIFICITY PROTEIN KINASE TTK"/>
    <property type="match status" value="1"/>
</dbReference>
<dbReference type="Pfam" id="PF00069">
    <property type="entry name" value="Pkinase"/>
    <property type="match status" value="1"/>
</dbReference>
<dbReference type="GO" id="GO:0007094">
    <property type="term" value="P:mitotic spindle assembly checkpoint signaling"/>
    <property type="evidence" value="ECO:0007669"/>
    <property type="project" value="TreeGrafter"/>
</dbReference>
<keyword evidence="8" id="KW-1185">Reference proteome</keyword>
<keyword evidence="1" id="KW-0723">Serine/threonine-protein kinase</keyword>
<evidence type="ECO:0000256" key="2">
    <source>
        <dbReference type="ARBA" id="ARBA00022679"/>
    </source>
</evidence>
<evidence type="ECO:0000313" key="8">
    <source>
        <dbReference type="Proteomes" id="UP001186944"/>
    </source>
</evidence>
<feature type="domain" description="Protein kinase" evidence="6">
    <location>
        <begin position="1"/>
        <end position="305"/>
    </location>
</feature>
<dbReference type="SMART" id="SM00220">
    <property type="entry name" value="S_TKc"/>
    <property type="match status" value="1"/>
</dbReference>
<dbReference type="GO" id="GO:0004674">
    <property type="term" value="F:protein serine/threonine kinase activity"/>
    <property type="evidence" value="ECO:0007669"/>
    <property type="project" value="UniProtKB-KW"/>
</dbReference>
<dbReference type="Proteomes" id="UP001186944">
    <property type="component" value="Unassembled WGS sequence"/>
</dbReference>
<dbReference type="InterPro" id="IPR011009">
    <property type="entry name" value="Kinase-like_dom_sf"/>
</dbReference>
<dbReference type="Gene3D" id="1.10.510.10">
    <property type="entry name" value="Transferase(Phosphotransferase) domain 1"/>
    <property type="match status" value="1"/>
</dbReference>